<dbReference type="Gene3D" id="3.30.70.100">
    <property type="match status" value="1"/>
</dbReference>
<dbReference type="SUPFAM" id="SSF50182">
    <property type="entry name" value="Sm-like ribonucleoproteins"/>
    <property type="match status" value="1"/>
</dbReference>
<dbReference type="Pfam" id="PF21088">
    <property type="entry name" value="MS_channel_1st"/>
    <property type="match status" value="1"/>
</dbReference>
<evidence type="ECO:0000313" key="11">
    <source>
        <dbReference type="Proteomes" id="UP000010483"/>
    </source>
</evidence>
<evidence type="ECO:0000256" key="7">
    <source>
        <dbReference type="SAM" id="Phobius"/>
    </source>
</evidence>
<dbReference type="Proteomes" id="UP000010483">
    <property type="component" value="Chromosome"/>
</dbReference>
<evidence type="ECO:0000256" key="3">
    <source>
        <dbReference type="ARBA" id="ARBA00022475"/>
    </source>
</evidence>
<evidence type="ECO:0000313" key="10">
    <source>
        <dbReference type="EMBL" id="AFZ47786.1"/>
    </source>
</evidence>
<name>K9YLI2_CYASC</name>
<dbReference type="InterPro" id="IPR011014">
    <property type="entry name" value="MscS_channel_TM-2"/>
</dbReference>
<keyword evidence="3" id="KW-1003">Cell membrane</keyword>
<dbReference type="InterPro" id="IPR011066">
    <property type="entry name" value="MscS_channel_C_sf"/>
</dbReference>
<dbReference type="SUPFAM" id="SSF82861">
    <property type="entry name" value="Mechanosensitive channel protein MscS (YggB), transmembrane region"/>
    <property type="match status" value="1"/>
</dbReference>
<evidence type="ECO:0000259" key="9">
    <source>
        <dbReference type="Pfam" id="PF21088"/>
    </source>
</evidence>
<dbReference type="GO" id="GO:0008381">
    <property type="term" value="F:mechanosensitive monoatomic ion channel activity"/>
    <property type="evidence" value="ECO:0007669"/>
    <property type="project" value="InterPro"/>
</dbReference>
<keyword evidence="4 7" id="KW-0812">Transmembrane</keyword>
<keyword evidence="6 7" id="KW-0472">Membrane</keyword>
<feature type="transmembrane region" description="Helical" evidence="7">
    <location>
        <begin position="50"/>
        <end position="76"/>
    </location>
</feature>
<reference evidence="11" key="1">
    <citation type="journal article" date="2013" name="Proc. Natl. Acad. Sci. U.S.A.">
        <title>Improving the coverage of the cyanobacterial phylum using diversity-driven genome sequencing.</title>
        <authorList>
            <person name="Shih P.M."/>
            <person name="Wu D."/>
            <person name="Latifi A."/>
            <person name="Axen S.D."/>
            <person name="Fewer D.P."/>
            <person name="Talla E."/>
            <person name="Calteau A."/>
            <person name="Cai F."/>
            <person name="Tandeau de Marsac N."/>
            <person name="Rippka R."/>
            <person name="Herdman M."/>
            <person name="Sivonen K."/>
            <person name="Coursin T."/>
            <person name="Laurent T."/>
            <person name="Goodwin L."/>
            <person name="Nolan M."/>
            <person name="Davenport K.W."/>
            <person name="Han C.S."/>
            <person name="Rubin E.M."/>
            <person name="Eisen J.A."/>
            <person name="Woyke T."/>
            <person name="Gugger M."/>
            <person name="Kerfeld C.A."/>
        </authorList>
    </citation>
    <scope>NUCLEOTIDE SEQUENCE [LARGE SCALE GENOMIC DNA]</scope>
    <source>
        <strain evidence="11">ATCC 29140 / PCC 7202</strain>
    </source>
</reference>
<evidence type="ECO:0000256" key="5">
    <source>
        <dbReference type="ARBA" id="ARBA00022989"/>
    </source>
</evidence>
<organism evidence="10 11">
    <name type="scientific">Cyanobacterium stanieri (strain ATCC 29140 / PCC 7202)</name>
    <dbReference type="NCBI Taxonomy" id="292563"/>
    <lineage>
        <taxon>Bacteria</taxon>
        <taxon>Bacillati</taxon>
        <taxon>Cyanobacteriota</taxon>
        <taxon>Cyanophyceae</taxon>
        <taxon>Oscillatoriophycideae</taxon>
        <taxon>Chroococcales</taxon>
        <taxon>Geminocystaceae</taxon>
        <taxon>Cyanobacterium</taxon>
    </lineage>
</organism>
<keyword evidence="5 7" id="KW-1133">Transmembrane helix</keyword>
<feature type="transmembrane region" description="Helical" evidence="7">
    <location>
        <begin position="88"/>
        <end position="113"/>
    </location>
</feature>
<dbReference type="GO" id="GO:0005886">
    <property type="term" value="C:plasma membrane"/>
    <property type="evidence" value="ECO:0007669"/>
    <property type="project" value="UniProtKB-SubCell"/>
</dbReference>
<dbReference type="Gene3D" id="1.10.287.1260">
    <property type="match status" value="1"/>
</dbReference>
<dbReference type="InterPro" id="IPR049142">
    <property type="entry name" value="MS_channel_1st"/>
</dbReference>
<dbReference type="Pfam" id="PF00924">
    <property type="entry name" value="MS_channel_2nd"/>
    <property type="match status" value="1"/>
</dbReference>
<keyword evidence="11" id="KW-1185">Reference proteome</keyword>
<feature type="domain" description="Mechanosensitive ion channel transmembrane helices 2/3" evidence="9">
    <location>
        <begin position="130"/>
        <end position="170"/>
    </location>
</feature>
<gene>
    <name evidence="10" type="ordered locus">Cyast_1830</name>
</gene>
<dbReference type="PANTHER" id="PTHR30221:SF1">
    <property type="entry name" value="SMALL-CONDUCTANCE MECHANOSENSITIVE CHANNEL"/>
    <property type="match status" value="1"/>
</dbReference>
<feature type="domain" description="Mechanosensitive ion channel MscS" evidence="8">
    <location>
        <begin position="171"/>
        <end position="238"/>
    </location>
</feature>
<dbReference type="InterPro" id="IPR023408">
    <property type="entry name" value="MscS_beta-dom_sf"/>
</dbReference>
<dbReference type="EMBL" id="CP003940">
    <property type="protein sequence ID" value="AFZ47786.1"/>
    <property type="molecule type" value="Genomic_DNA"/>
</dbReference>
<comment type="subcellular location">
    <subcellularLocation>
        <location evidence="1">Cell membrane</location>
        <topology evidence="1">Multi-pass membrane protein</topology>
    </subcellularLocation>
</comment>
<dbReference type="KEGG" id="csn:Cyast_1830"/>
<evidence type="ECO:0000256" key="6">
    <source>
        <dbReference type="ARBA" id="ARBA00023136"/>
    </source>
</evidence>
<dbReference type="eggNOG" id="COG3264">
    <property type="taxonomic scope" value="Bacteria"/>
</dbReference>
<dbReference type="InterPro" id="IPR010920">
    <property type="entry name" value="LSM_dom_sf"/>
</dbReference>
<dbReference type="Gene3D" id="2.30.30.60">
    <property type="match status" value="1"/>
</dbReference>
<dbReference type="InterPro" id="IPR045275">
    <property type="entry name" value="MscS_archaea/bacteria_type"/>
</dbReference>
<dbReference type="PANTHER" id="PTHR30221">
    <property type="entry name" value="SMALL-CONDUCTANCE MECHANOSENSITIVE CHANNEL"/>
    <property type="match status" value="1"/>
</dbReference>
<accession>K9YLI2</accession>
<feature type="transmembrane region" description="Helical" evidence="7">
    <location>
        <begin position="6"/>
        <end position="29"/>
    </location>
</feature>
<dbReference type="STRING" id="292563.Cyast_1830"/>
<protein>
    <submittedName>
        <fullName evidence="10">MscS Mechanosensitive ion channel</fullName>
    </submittedName>
</protein>
<feature type="transmembrane region" description="Helical" evidence="7">
    <location>
        <begin position="133"/>
        <end position="159"/>
    </location>
</feature>
<sequence>MNSLNVALIIRLLTPISIFVLIVVLGLVVENRLKSIAKNVETKPNIGQYSFVLTSFNNIIFIWSIVGAIALILPMLDLPNSVNTLVETILIVVALGAATILASRLAVSIIQAYSLKNESTVSLSSLFEYLTKVIIYSTGFLIIIQSIGVEITALITAFGVGSLSIGLAFQNTLSNLISGVNIILARKIRVGDYIRIRQGEEGYVIDVELRYTIVKDIFNNITVIPNSQVINGSFKNYTLEDTSMLLPIEIGISYDSDLDQVEKITLETAKYVLENTKGGDKEYEPFMRYEKFDPFAIKFIVYLKINEYFDKLIITHEFIKNLYKNYQQENINIAYPITNNFLSPDTFMEQKKINVEPRKSTNN</sequence>
<dbReference type="HOGENOM" id="CLU_037945_0_1_3"/>
<evidence type="ECO:0000256" key="4">
    <source>
        <dbReference type="ARBA" id="ARBA00022692"/>
    </source>
</evidence>
<evidence type="ECO:0000256" key="1">
    <source>
        <dbReference type="ARBA" id="ARBA00004651"/>
    </source>
</evidence>
<evidence type="ECO:0000259" key="8">
    <source>
        <dbReference type="Pfam" id="PF00924"/>
    </source>
</evidence>
<dbReference type="InterPro" id="IPR006685">
    <property type="entry name" value="MscS_channel_2nd"/>
</dbReference>
<dbReference type="SUPFAM" id="SSF82689">
    <property type="entry name" value="Mechanosensitive channel protein MscS (YggB), C-terminal domain"/>
    <property type="match status" value="1"/>
</dbReference>
<comment type="similarity">
    <text evidence="2">Belongs to the MscS (TC 1.A.23) family.</text>
</comment>
<evidence type="ECO:0000256" key="2">
    <source>
        <dbReference type="ARBA" id="ARBA00008017"/>
    </source>
</evidence>
<dbReference type="AlphaFoldDB" id="K9YLI2"/>
<proteinExistence type="inferred from homology"/>
<dbReference type="BioCyc" id="CSTA292563:G1353-1839-MONOMER"/>